<proteinExistence type="predicted"/>
<evidence type="ECO:0000313" key="3">
    <source>
        <dbReference type="EMBL" id="WCT58014.1"/>
    </source>
</evidence>
<dbReference type="InterPro" id="IPR018490">
    <property type="entry name" value="cNMP-bd_dom_sf"/>
</dbReference>
<dbReference type="InterPro" id="IPR000595">
    <property type="entry name" value="cNMP-bd_dom"/>
</dbReference>
<dbReference type="AlphaFoldDB" id="A0AAX3M6U8"/>
<dbReference type="InterPro" id="IPR014710">
    <property type="entry name" value="RmlC-like_jellyroll"/>
</dbReference>
<dbReference type="Pfam" id="PF00027">
    <property type="entry name" value="cNMP_binding"/>
    <property type="match status" value="1"/>
</dbReference>
<evidence type="ECO:0000313" key="4">
    <source>
        <dbReference type="Proteomes" id="UP001220509"/>
    </source>
</evidence>
<name>A0AAX3M6U8_9BACL</name>
<dbReference type="CDD" id="cd00038">
    <property type="entry name" value="CAP_ED"/>
    <property type="match status" value="1"/>
</dbReference>
<organism evidence="3 4">
    <name type="scientific">Paenibacillus kyungheensis</name>
    <dbReference type="NCBI Taxonomy" id="1452732"/>
    <lineage>
        <taxon>Bacteria</taxon>
        <taxon>Bacillati</taxon>
        <taxon>Bacillota</taxon>
        <taxon>Bacilli</taxon>
        <taxon>Bacillales</taxon>
        <taxon>Paenibacillaceae</taxon>
        <taxon>Paenibacillus</taxon>
    </lineage>
</organism>
<evidence type="ECO:0000256" key="1">
    <source>
        <dbReference type="ARBA" id="ARBA00023159"/>
    </source>
</evidence>
<evidence type="ECO:0000259" key="2">
    <source>
        <dbReference type="Pfam" id="PF00027"/>
    </source>
</evidence>
<dbReference type="EMBL" id="CP117416">
    <property type="protein sequence ID" value="WCT58014.1"/>
    <property type="molecule type" value="Genomic_DNA"/>
</dbReference>
<dbReference type="SUPFAM" id="SSF51206">
    <property type="entry name" value="cAMP-binding domain-like"/>
    <property type="match status" value="1"/>
</dbReference>
<dbReference type="RefSeq" id="WP_273616175.1">
    <property type="nucleotide sequence ID" value="NZ_CP117416.1"/>
</dbReference>
<feature type="domain" description="Cyclic nucleotide-binding" evidence="2">
    <location>
        <begin position="32"/>
        <end position="119"/>
    </location>
</feature>
<dbReference type="KEGG" id="pka:PQ456_11010"/>
<dbReference type="Proteomes" id="UP001220509">
    <property type="component" value="Chromosome"/>
</dbReference>
<sequence length="192" mass="22409">MEHHYQTLQSMAYQASITPIEWKWFVHATTVKSIAHGATIIEAEDHVNHAYFCTQGLFRLYYTLADGREYNVAFTLENDFATSYGAMITGLTSKYTIQAIEDSTVIEIPYATLQILMDQSHGWERFVRTALERLYIRKEERERELLYLSALERYHAFLLKYPGLEQRIPQYHIASYLGISPVSLSRILHENH</sequence>
<gene>
    <name evidence="3" type="ORF">PQ456_11010</name>
</gene>
<keyword evidence="1" id="KW-0010">Activator</keyword>
<dbReference type="Gene3D" id="2.60.120.10">
    <property type="entry name" value="Jelly Rolls"/>
    <property type="match status" value="1"/>
</dbReference>
<protein>
    <submittedName>
        <fullName evidence="3">Crp/Fnr family transcriptional regulator</fullName>
    </submittedName>
</protein>
<keyword evidence="4" id="KW-1185">Reference proteome</keyword>
<reference evidence="3 4" key="1">
    <citation type="submission" date="2023-02" db="EMBL/GenBank/DDBJ databases">
        <title>Genome sequence of Paenibacillus kyungheensis KACC 18744.</title>
        <authorList>
            <person name="Kim S."/>
            <person name="Heo J."/>
            <person name="Kwon S.-W."/>
        </authorList>
    </citation>
    <scope>NUCLEOTIDE SEQUENCE [LARGE SCALE GENOMIC DNA]</scope>
    <source>
        <strain evidence="3 4">KACC 18744</strain>
    </source>
</reference>
<accession>A0AAX3M6U8</accession>